<keyword evidence="2" id="KW-0812">Transmembrane</keyword>
<reference evidence="4" key="1">
    <citation type="journal article" date="2019" name="Int. J. Syst. Evol. Microbiol.">
        <title>The Global Catalogue of Microorganisms (GCM) 10K type strain sequencing project: providing services to taxonomists for standard genome sequencing and annotation.</title>
        <authorList>
            <consortium name="The Broad Institute Genomics Platform"/>
            <consortium name="The Broad Institute Genome Sequencing Center for Infectious Disease"/>
            <person name="Wu L."/>
            <person name="Ma J."/>
        </authorList>
    </citation>
    <scope>NUCLEOTIDE SEQUENCE [LARGE SCALE GENOMIC DNA]</scope>
    <source>
        <strain evidence="4">JCM 18123</strain>
    </source>
</reference>
<organism evidence="3 4">
    <name type="scientific">Streptomonospora halophila</name>
    <dbReference type="NCBI Taxonomy" id="427369"/>
    <lineage>
        <taxon>Bacteria</taxon>
        <taxon>Bacillati</taxon>
        <taxon>Actinomycetota</taxon>
        <taxon>Actinomycetes</taxon>
        <taxon>Streptosporangiales</taxon>
        <taxon>Nocardiopsidaceae</taxon>
        <taxon>Streptomonospora</taxon>
    </lineage>
</organism>
<evidence type="ECO:0000256" key="2">
    <source>
        <dbReference type="SAM" id="Phobius"/>
    </source>
</evidence>
<gene>
    <name evidence="3" type="ORF">GCM10023224_31930</name>
</gene>
<keyword evidence="4" id="KW-1185">Reference proteome</keyword>
<sequence>MRNRDRVDPLVARLRPRVDASEGLDPARPGARELLATITEKNQEPAVAPKRTARRLLVAVPVAAVLAAGGVAATALMPTSAPDPVAPQEAAALEIDVDDGLVVAEVKDPTADPERYAEEFAEHGLDVDLKLIPASPTLVGKLTYLDQNMTGKGTDDRDVEVIESPEQCTPDGGCPVGVRIPKDYANPVQLAFGRAPEKGEKYQTTNAATAPGEALEGVDVVGMTVGEARGVLADNGQEVAEYRLGGEAAEVAAAEAEATAAERPSQDPEGQDGAGSGAGGTEKAEDVPDGYYVHEVSLWAPGEVLVFVGEEPR</sequence>
<evidence type="ECO:0000256" key="1">
    <source>
        <dbReference type="SAM" id="MobiDB-lite"/>
    </source>
</evidence>
<evidence type="ECO:0000313" key="3">
    <source>
        <dbReference type="EMBL" id="GAA4946177.1"/>
    </source>
</evidence>
<evidence type="ECO:0008006" key="5">
    <source>
        <dbReference type="Google" id="ProtNLM"/>
    </source>
</evidence>
<feature type="transmembrane region" description="Helical" evidence="2">
    <location>
        <begin position="56"/>
        <end position="77"/>
    </location>
</feature>
<keyword evidence="2" id="KW-0472">Membrane</keyword>
<proteinExistence type="predicted"/>
<evidence type="ECO:0000313" key="4">
    <source>
        <dbReference type="Proteomes" id="UP001499993"/>
    </source>
</evidence>
<accession>A0ABP9GNM5</accession>
<dbReference type="Proteomes" id="UP001499993">
    <property type="component" value="Unassembled WGS sequence"/>
</dbReference>
<comment type="caution">
    <text evidence="3">The sequence shown here is derived from an EMBL/GenBank/DDBJ whole genome shotgun (WGS) entry which is preliminary data.</text>
</comment>
<feature type="region of interest" description="Disordered" evidence="1">
    <location>
        <begin position="254"/>
        <end position="288"/>
    </location>
</feature>
<dbReference type="EMBL" id="BAABIK010000017">
    <property type="protein sequence ID" value="GAA4946177.1"/>
    <property type="molecule type" value="Genomic_DNA"/>
</dbReference>
<dbReference type="RefSeq" id="WP_345557183.1">
    <property type="nucleotide sequence ID" value="NZ_BAABIK010000017.1"/>
</dbReference>
<keyword evidence="2" id="KW-1133">Transmembrane helix</keyword>
<name>A0ABP9GNM5_9ACTN</name>
<protein>
    <recommendedName>
        <fullName evidence="5">PASTA domain-containing protein</fullName>
    </recommendedName>
</protein>